<gene>
    <name evidence="2" type="ORF">ACFQ3T_32270</name>
</gene>
<sequence length="130" mass="13857">MPHTLTNPDGLNDPTGYGYSHVATTTGDLVLIAGQYGADATGHLVSDDFAAQVDQAYANLGTALRAAGLDYRHVARLGTYVVDHDADRLAVLRDRVTRIWGDRPPVQTLLGVATLALPGMLFEVDAIAVR</sequence>
<dbReference type="EC" id="3.5.-.-" evidence="2"/>
<dbReference type="EMBL" id="JBHTLK010000284">
    <property type="protein sequence ID" value="MFD1151837.1"/>
    <property type="molecule type" value="Genomic_DNA"/>
</dbReference>
<evidence type="ECO:0000313" key="3">
    <source>
        <dbReference type="Proteomes" id="UP001597168"/>
    </source>
</evidence>
<dbReference type="PANTHER" id="PTHR11803">
    <property type="entry name" value="2-IMINOBUTANOATE/2-IMINOPROPANOATE DEAMINASE RIDA"/>
    <property type="match status" value="1"/>
</dbReference>
<keyword evidence="2" id="KW-0378">Hydrolase</keyword>
<dbReference type="GO" id="GO:0016787">
    <property type="term" value="F:hydrolase activity"/>
    <property type="evidence" value="ECO:0007669"/>
    <property type="project" value="UniProtKB-KW"/>
</dbReference>
<dbReference type="InterPro" id="IPR035959">
    <property type="entry name" value="RutC-like_sf"/>
</dbReference>
<reference evidence="3" key="1">
    <citation type="journal article" date="2019" name="Int. J. Syst. Evol. Microbiol.">
        <title>The Global Catalogue of Microorganisms (GCM) 10K type strain sequencing project: providing services to taxonomists for standard genome sequencing and annotation.</title>
        <authorList>
            <consortium name="The Broad Institute Genomics Platform"/>
            <consortium name="The Broad Institute Genome Sequencing Center for Infectious Disease"/>
            <person name="Wu L."/>
            <person name="Ma J."/>
        </authorList>
    </citation>
    <scope>NUCLEOTIDE SEQUENCE [LARGE SCALE GENOMIC DNA]</scope>
    <source>
        <strain evidence="3">CCUG 60214</strain>
    </source>
</reference>
<evidence type="ECO:0000256" key="1">
    <source>
        <dbReference type="ARBA" id="ARBA00010552"/>
    </source>
</evidence>
<dbReference type="PANTHER" id="PTHR11803:SF58">
    <property type="entry name" value="PROTEIN HMF1-RELATED"/>
    <property type="match status" value="1"/>
</dbReference>
<comment type="similarity">
    <text evidence="1">Belongs to the RutC family.</text>
</comment>
<comment type="caution">
    <text evidence="2">The sequence shown here is derived from an EMBL/GenBank/DDBJ whole genome shotgun (WGS) entry which is preliminary data.</text>
</comment>
<organism evidence="2 3">
    <name type="scientific">Saccharothrix hoggarensis</name>
    <dbReference type="NCBI Taxonomy" id="913853"/>
    <lineage>
        <taxon>Bacteria</taxon>
        <taxon>Bacillati</taxon>
        <taxon>Actinomycetota</taxon>
        <taxon>Actinomycetes</taxon>
        <taxon>Pseudonocardiales</taxon>
        <taxon>Pseudonocardiaceae</taxon>
        <taxon>Saccharothrix</taxon>
    </lineage>
</organism>
<name>A0ABW3R423_9PSEU</name>
<dbReference type="InterPro" id="IPR006175">
    <property type="entry name" value="YjgF/YER057c/UK114"/>
</dbReference>
<proteinExistence type="inferred from homology"/>
<evidence type="ECO:0000313" key="2">
    <source>
        <dbReference type="EMBL" id="MFD1151837.1"/>
    </source>
</evidence>
<protein>
    <submittedName>
        <fullName evidence="2">RidA family protein</fullName>
        <ecNumber evidence="2">3.5.-.-</ecNumber>
    </submittedName>
</protein>
<dbReference type="RefSeq" id="WP_380729194.1">
    <property type="nucleotide sequence ID" value="NZ_JBHTLK010000284.1"/>
</dbReference>
<dbReference type="Gene3D" id="3.30.1330.40">
    <property type="entry name" value="RutC-like"/>
    <property type="match status" value="1"/>
</dbReference>
<dbReference type="SUPFAM" id="SSF55298">
    <property type="entry name" value="YjgF-like"/>
    <property type="match status" value="1"/>
</dbReference>
<accession>A0ABW3R423</accession>
<dbReference type="Pfam" id="PF01042">
    <property type="entry name" value="Ribonuc_L-PSP"/>
    <property type="match status" value="1"/>
</dbReference>
<keyword evidence="3" id="KW-1185">Reference proteome</keyword>
<dbReference type="Proteomes" id="UP001597168">
    <property type="component" value="Unassembled WGS sequence"/>
</dbReference>